<dbReference type="Proteomes" id="UP000494249">
    <property type="component" value="Unassembled WGS sequence"/>
</dbReference>
<reference evidence="2 3" key="1">
    <citation type="submission" date="2020-04" db="EMBL/GenBank/DDBJ databases">
        <authorList>
            <person name="De Canck E."/>
        </authorList>
    </citation>
    <scope>NUCLEOTIDE SEQUENCE [LARGE SCALE GENOMIC DNA]</scope>
    <source>
        <strain evidence="2 3">LMG 22037</strain>
    </source>
</reference>
<organism evidence="2 3">
    <name type="scientific">Paraburkholderia phenoliruptrix</name>
    <dbReference type="NCBI Taxonomy" id="252970"/>
    <lineage>
        <taxon>Bacteria</taxon>
        <taxon>Pseudomonadati</taxon>
        <taxon>Pseudomonadota</taxon>
        <taxon>Betaproteobacteria</taxon>
        <taxon>Burkholderiales</taxon>
        <taxon>Burkholderiaceae</taxon>
        <taxon>Paraburkholderia</taxon>
    </lineage>
</organism>
<evidence type="ECO:0000256" key="1">
    <source>
        <dbReference type="SAM" id="Phobius"/>
    </source>
</evidence>
<dbReference type="RefSeq" id="WP_175145285.1">
    <property type="nucleotide sequence ID" value="NZ_CADFGL010000029.1"/>
</dbReference>
<keyword evidence="1" id="KW-0812">Transmembrane</keyword>
<sequence length="78" mass="8674">MKRTGKIVKERECTAGIGDLKGVVRNQPVAQDAYTADRREFRWTLRTAVAGLIAAILFAWGFLHVVLTLIFASAPIHH</sequence>
<feature type="transmembrane region" description="Helical" evidence="1">
    <location>
        <begin position="48"/>
        <end position="72"/>
    </location>
</feature>
<protein>
    <submittedName>
        <fullName evidence="2">Uncharacterized protein</fullName>
    </submittedName>
</protein>
<evidence type="ECO:0000313" key="2">
    <source>
        <dbReference type="EMBL" id="CAB3723591.1"/>
    </source>
</evidence>
<keyword evidence="1" id="KW-0472">Membrane</keyword>
<evidence type="ECO:0000313" key="3">
    <source>
        <dbReference type="Proteomes" id="UP000494249"/>
    </source>
</evidence>
<keyword evidence="1" id="KW-1133">Transmembrane helix</keyword>
<gene>
    <name evidence="2" type="ORF">LMG22037_04978</name>
</gene>
<dbReference type="EMBL" id="CADIKB010000032">
    <property type="protein sequence ID" value="CAB3723591.1"/>
    <property type="molecule type" value="Genomic_DNA"/>
</dbReference>
<dbReference type="AlphaFoldDB" id="A0A6J5C3A6"/>
<accession>A0A6J5C3A6</accession>
<proteinExistence type="predicted"/>
<name>A0A6J5C3A6_9BURK</name>